<dbReference type="PROSITE" id="PS51866">
    <property type="entry name" value="MOP"/>
    <property type="match status" value="1"/>
</dbReference>
<dbReference type="InterPro" id="IPR004606">
    <property type="entry name" value="Mop_domain"/>
</dbReference>
<evidence type="ECO:0000256" key="3">
    <source>
        <dbReference type="ARBA" id="ARBA00022505"/>
    </source>
</evidence>
<dbReference type="NCBIfam" id="TIGR02142">
    <property type="entry name" value="modC_ABC"/>
    <property type="match status" value="1"/>
</dbReference>
<dbReference type="EMBL" id="UOFR01000003">
    <property type="protein sequence ID" value="VAW90644.1"/>
    <property type="molecule type" value="Genomic_DNA"/>
</dbReference>
<dbReference type="PANTHER" id="PTHR43514">
    <property type="entry name" value="ABC TRANSPORTER I FAMILY MEMBER 10"/>
    <property type="match status" value="1"/>
</dbReference>
<proteinExistence type="predicted"/>
<keyword evidence="1" id="KW-0813">Transport</keyword>
<keyword evidence="7" id="KW-1278">Translocase</keyword>
<dbReference type="Gene3D" id="3.40.50.300">
    <property type="entry name" value="P-loop containing nucleotide triphosphate hydrolases"/>
    <property type="match status" value="1"/>
</dbReference>
<feature type="domain" description="Mop" evidence="10">
    <location>
        <begin position="290"/>
        <end position="354"/>
    </location>
</feature>
<dbReference type="InterPro" id="IPR005116">
    <property type="entry name" value="Transp-assoc_OB_typ1"/>
</dbReference>
<dbReference type="GO" id="GO:0140359">
    <property type="term" value="F:ABC-type transporter activity"/>
    <property type="evidence" value="ECO:0007669"/>
    <property type="project" value="InterPro"/>
</dbReference>
<keyword evidence="8" id="KW-0472">Membrane</keyword>
<evidence type="ECO:0000259" key="9">
    <source>
        <dbReference type="PROSITE" id="PS50893"/>
    </source>
</evidence>
<protein>
    <submittedName>
        <fullName evidence="11">Molybdenum ABC transporter ATP-binding protein ModC</fullName>
    </submittedName>
</protein>
<evidence type="ECO:0000256" key="2">
    <source>
        <dbReference type="ARBA" id="ARBA00022475"/>
    </source>
</evidence>
<dbReference type="InterPro" id="IPR050334">
    <property type="entry name" value="Molybdenum_import_ModC"/>
</dbReference>
<keyword evidence="3" id="KW-0500">Molybdenum</keyword>
<evidence type="ECO:0000256" key="6">
    <source>
        <dbReference type="ARBA" id="ARBA00022840"/>
    </source>
</evidence>
<organism evidence="11">
    <name type="scientific">hydrothermal vent metagenome</name>
    <dbReference type="NCBI Taxonomy" id="652676"/>
    <lineage>
        <taxon>unclassified sequences</taxon>
        <taxon>metagenomes</taxon>
        <taxon>ecological metagenomes</taxon>
    </lineage>
</organism>
<dbReference type="GO" id="GO:0015098">
    <property type="term" value="F:molybdate ion transmembrane transporter activity"/>
    <property type="evidence" value="ECO:0007669"/>
    <property type="project" value="InterPro"/>
</dbReference>
<sequence length="354" mass="38759">MIVAKFNINRGDFIMNADLSIPASGITALYGPSGCGKTTLMRAMAGLDHHKNGFMQVGNMKWQSTGQFIATHRRSLAYVFQEASLFAHLNVRANLEYGYKRIPASERKIKLDKAIELLGIKHLLDRKPVNLSGGERQRIAIARALVVSPKLLLMDEPLAALDQKSKQEILVYLESVHTELDIPIIYISHSSDEVARLADHLVLLEEGKVTASGPIGDMLTRLDLPLAQGTDAETLIEAKVVGHDGEFNLTYLELAGSRFTVTRHDLAIGKMARLRVLACDVSITLQHQADTSILNIFPAVVDEIKNEGTAQVIIRLLVGGVPMLSRITRKSASILDLKPGKQVYAQAKSVALLA</sequence>
<dbReference type="Pfam" id="PF03459">
    <property type="entry name" value="TOBE"/>
    <property type="match status" value="1"/>
</dbReference>
<evidence type="ECO:0000256" key="5">
    <source>
        <dbReference type="ARBA" id="ARBA00022741"/>
    </source>
</evidence>
<name>A0A3B1AA87_9ZZZZ</name>
<dbReference type="GO" id="GO:0016020">
    <property type="term" value="C:membrane"/>
    <property type="evidence" value="ECO:0007669"/>
    <property type="project" value="InterPro"/>
</dbReference>
<feature type="domain" description="ABC transporter" evidence="9">
    <location>
        <begin position="3"/>
        <end position="231"/>
    </location>
</feature>
<evidence type="ECO:0000256" key="8">
    <source>
        <dbReference type="ARBA" id="ARBA00023136"/>
    </source>
</evidence>
<dbReference type="InterPro" id="IPR003439">
    <property type="entry name" value="ABC_transporter-like_ATP-bd"/>
</dbReference>
<accession>A0A3B1AA87</accession>
<evidence type="ECO:0000259" key="10">
    <source>
        <dbReference type="PROSITE" id="PS51866"/>
    </source>
</evidence>
<dbReference type="PROSITE" id="PS00211">
    <property type="entry name" value="ABC_TRANSPORTER_1"/>
    <property type="match status" value="1"/>
</dbReference>
<dbReference type="InterPro" id="IPR027417">
    <property type="entry name" value="P-loop_NTPase"/>
</dbReference>
<evidence type="ECO:0000313" key="11">
    <source>
        <dbReference type="EMBL" id="VAW90644.1"/>
    </source>
</evidence>
<dbReference type="InterPro" id="IPR008995">
    <property type="entry name" value="Mo/tungstate-bd_C_term_dom"/>
</dbReference>
<dbReference type="SUPFAM" id="SSF50331">
    <property type="entry name" value="MOP-like"/>
    <property type="match status" value="1"/>
</dbReference>
<dbReference type="InterPro" id="IPR011868">
    <property type="entry name" value="ModC_ABC_ATP-bd"/>
</dbReference>
<gene>
    <name evidence="11" type="ORF">MNBD_GAMMA21-1724</name>
</gene>
<keyword evidence="2" id="KW-1003">Cell membrane</keyword>
<dbReference type="InterPro" id="IPR003593">
    <property type="entry name" value="AAA+_ATPase"/>
</dbReference>
<dbReference type="InterPro" id="IPR017871">
    <property type="entry name" value="ABC_transporter-like_CS"/>
</dbReference>
<dbReference type="Gene3D" id="2.40.50.100">
    <property type="match status" value="1"/>
</dbReference>
<dbReference type="GO" id="GO:0016887">
    <property type="term" value="F:ATP hydrolysis activity"/>
    <property type="evidence" value="ECO:0007669"/>
    <property type="project" value="InterPro"/>
</dbReference>
<keyword evidence="5" id="KW-0547">Nucleotide-binding</keyword>
<dbReference type="AlphaFoldDB" id="A0A3B1AA87"/>
<dbReference type="SUPFAM" id="SSF52540">
    <property type="entry name" value="P-loop containing nucleoside triphosphate hydrolases"/>
    <property type="match status" value="1"/>
</dbReference>
<dbReference type="PROSITE" id="PS50893">
    <property type="entry name" value="ABC_TRANSPORTER_2"/>
    <property type="match status" value="1"/>
</dbReference>
<dbReference type="PANTHER" id="PTHR43514:SF10">
    <property type="entry name" value="MOLYBDENUM IMPORT ATP-BINDING PROTEIN MODC 2"/>
    <property type="match status" value="1"/>
</dbReference>
<reference evidence="11" key="1">
    <citation type="submission" date="2018-06" db="EMBL/GenBank/DDBJ databases">
        <authorList>
            <person name="Zhirakovskaya E."/>
        </authorList>
    </citation>
    <scope>NUCLEOTIDE SEQUENCE</scope>
</reference>
<keyword evidence="6 11" id="KW-0067">ATP-binding</keyword>
<evidence type="ECO:0000256" key="1">
    <source>
        <dbReference type="ARBA" id="ARBA00022448"/>
    </source>
</evidence>
<dbReference type="SMART" id="SM00382">
    <property type="entry name" value="AAA"/>
    <property type="match status" value="1"/>
</dbReference>
<dbReference type="GO" id="GO:0005524">
    <property type="term" value="F:ATP binding"/>
    <property type="evidence" value="ECO:0007669"/>
    <property type="project" value="UniProtKB-KW"/>
</dbReference>
<keyword evidence="4" id="KW-0997">Cell inner membrane</keyword>
<evidence type="ECO:0000256" key="7">
    <source>
        <dbReference type="ARBA" id="ARBA00022967"/>
    </source>
</evidence>
<evidence type="ECO:0000256" key="4">
    <source>
        <dbReference type="ARBA" id="ARBA00022519"/>
    </source>
</evidence>
<dbReference type="Pfam" id="PF00005">
    <property type="entry name" value="ABC_tran"/>
    <property type="match status" value="1"/>
</dbReference>